<protein>
    <submittedName>
        <fullName evidence="1">Uncharacterized protein</fullName>
    </submittedName>
</protein>
<dbReference type="AlphaFoldDB" id="A0A2G9QA12"/>
<evidence type="ECO:0000313" key="2">
    <source>
        <dbReference type="Proteomes" id="UP000228934"/>
    </source>
</evidence>
<dbReference type="Proteomes" id="UP000228934">
    <property type="component" value="Unassembled WGS sequence"/>
</dbReference>
<sequence>MLPNFCCAQIGVFCDNGGYFLRENPLCTTSAVSVQFQVHL</sequence>
<organism evidence="1 2">
    <name type="scientific">Aquarana catesbeiana</name>
    <name type="common">American bullfrog</name>
    <name type="synonym">Rana catesbeiana</name>
    <dbReference type="NCBI Taxonomy" id="8400"/>
    <lineage>
        <taxon>Eukaryota</taxon>
        <taxon>Metazoa</taxon>
        <taxon>Chordata</taxon>
        <taxon>Craniata</taxon>
        <taxon>Vertebrata</taxon>
        <taxon>Euteleostomi</taxon>
        <taxon>Amphibia</taxon>
        <taxon>Batrachia</taxon>
        <taxon>Anura</taxon>
        <taxon>Neobatrachia</taxon>
        <taxon>Ranoidea</taxon>
        <taxon>Ranidae</taxon>
        <taxon>Aquarana</taxon>
    </lineage>
</organism>
<gene>
    <name evidence="1" type="ORF">AB205_0113280</name>
</gene>
<dbReference type="EMBL" id="KZ060734">
    <property type="protein sequence ID" value="PIO11883.1"/>
    <property type="molecule type" value="Genomic_DNA"/>
</dbReference>
<evidence type="ECO:0000313" key="1">
    <source>
        <dbReference type="EMBL" id="PIO11883.1"/>
    </source>
</evidence>
<keyword evidence="2" id="KW-1185">Reference proteome</keyword>
<proteinExistence type="predicted"/>
<name>A0A2G9QA12_AQUCT</name>
<accession>A0A2G9QA12</accession>
<reference evidence="2" key="1">
    <citation type="journal article" date="2017" name="Nat. Commun.">
        <title>The North American bullfrog draft genome provides insight into hormonal regulation of long noncoding RNA.</title>
        <authorList>
            <person name="Hammond S.A."/>
            <person name="Warren R.L."/>
            <person name="Vandervalk B.P."/>
            <person name="Kucuk E."/>
            <person name="Khan H."/>
            <person name="Gibb E.A."/>
            <person name="Pandoh P."/>
            <person name="Kirk H."/>
            <person name="Zhao Y."/>
            <person name="Jones M."/>
            <person name="Mungall A.J."/>
            <person name="Coope R."/>
            <person name="Pleasance S."/>
            <person name="Moore R.A."/>
            <person name="Holt R.A."/>
            <person name="Round J.M."/>
            <person name="Ohora S."/>
            <person name="Walle B.V."/>
            <person name="Veldhoen N."/>
            <person name="Helbing C.C."/>
            <person name="Birol I."/>
        </authorList>
    </citation>
    <scope>NUCLEOTIDE SEQUENCE [LARGE SCALE GENOMIC DNA]</scope>
</reference>